<keyword evidence="2" id="KW-1185">Reference proteome</keyword>
<dbReference type="AlphaFoldDB" id="A0A0C2W6S0"/>
<protein>
    <submittedName>
        <fullName evidence="1">Uncharacterized protein</fullName>
    </submittedName>
</protein>
<gene>
    <name evidence="1" type="ORF">M378DRAFT_16716</name>
</gene>
<accession>A0A0C2W6S0</accession>
<dbReference type="HOGENOM" id="CLU_3013686_0_0_1"/>
<dbReference type="EMBL" id="KN818396">
    <property type="protein sequence ID" value="KIL56847.1"/>
    <property type="molecule type" value="Genomic_DNA"/>
</dbReference>
<sequence length="56" mass="6363">MVAQGSSKILASQLVELLDIEDVEEREDAVSNRRKNLERDDAKDITMDKLLVEVFS</sequence>
<name>A0A0C2W6S0_AMAMK</name>
<reference evidence="1 2" key="1">
    <citation type="submission" date="2014-04" db="EMBL/GenBank/DDBJ databases">
        <title>Evolutionary Origins and Diversification of the Mycorrhizal Mutualists.</title>
        <authorList>
            <consortium name="DOE Joint Genome Institute"/>
            <consortium name="Mycorrhizal Genomics Consortium"/>
            <person name="Kohler A."/>
            <person name="Kuo A."/>
            <person name="Nagy L.G."/>
            <person name="Floudas D."/>
            <person name="Copeland A."/>
            <person name="Barry K.W."/>
            <person name="Cichocki N."/>
            <person name="Veneault-Fourrey C."/>
            <person name="LaButti K."/>
            <person name="Lindquist E.A."/>
            <person name="Lipzen A."/>
            <person name="Lundell T."/>
            <person name="Morin E."/>
            <person name="Murat C."/>
            <person name="Riley R."/>
            <person name="Ohm R."/>
            <person name="Sun H."/>
            <person name="Tunlid A."/>
            <person name="Henrissat B."/>
            <person name="Grigoriev I.V."/>
            <person name="Hibbett D.S."/>
            <person name="Martin F."/>
        </authorList>
    </citation>
    <scope>NUCLEOTIDE SEQUENCE [LARGE SCALE GENOMIC DNA]</scope>
    <source>
        <strain evidence="1 2">Koide BX008</strain>
    </source>
</reference>
<evidence type="ECO:0000313" key="1">
    <source>
        <dbReference type="EMBL" id="KIL56847.1"/>
    </source>
</evidence>
<evidence type="ECO:0000313" key="2">
    <source>
        <dbReference type="Proteomes" id="UP000054549"/>
    </source>
</evidence>
<proteinExistence type="predicted"/>
<dbReference type="Proteomes" id="UP000054549">
    <property type="component" value="Unassembled WGS sequence"/>
</dbReference>
<organism evidence="1 2">
    <name type="scientific">Amanita muscaria (strain Koide BX008)</name>
    <dbReference type="NCBI Taxonomy" id="946122"/>
    <lineage>
        <taxon>Eukaryota</taxon>
        <taxon>Fungi</taxon>
        <taxon>Dikarya</taxon>
        <taxon>Basidiomycota</taxon>
        <taxon>Agaricomycotina</taxon>
        <taxon>Agaricomycetes</taxon>
        <taxon>Agaricomycetidae</taxon>
        <taxon>Agaricales</taxon>
        <taxon>Pluteineae</taxon>
        <taxon>Amanitaceae</taxon>
        <taxon>Amanita</taxon>
    </lineage>
</organism>
<dbReference type="InParanoid" id="A0A0C2W6S0"/>